<feature type="transmembrane region" description="Helical" evidence="1">
    <location>
        <begin position="12"/>
        <end position="31"/>
    </location>
</feature>
<sequence>MSPLGVEYLQHLGLSLLFMLLVLSVIAISAWKIHVHWDGKYYPYLTYHDKVYRWDVALNRWCVSEGICKQGGQPCKSK</sequence>
<dbReference type="EMBL" id="BARS01012058">
    <property type="protein sequence ID" value="GAF96598.1"/>
    <property type="molecule type" value="Genomic_DNA"/>
</dbReference>
<evidence type="ECO:0000256" key="1">
    <source>
        <dbReference type="SAM" id="Phobius"/>
    </source>
</evidence>
<accession>X0TSR0</accession>
<comment type="caution">
    <text evidence="2">The sequence shown here is derived from an EMBL/GenBank/DDBJ whole genome shotgun (WGS) entry which is preliminary data.</text>
</comment>
<protein>
    <submittedName>
        <fullName evidence="2">Uncharacterized protein</fullName>
    </submittedName>
</protein>
<proteinExistence type="predicted"/>
<reference evidence="2" key="1">
    <citation type="journal article" date="2014" name="Front. Microbiol.">
        <title>High frequency of phylogenetically diverse reductive dehalogenase-homologous genes in deep subseafloor sedimentary metagenomes.</title>
        <authorList>
            <person name="Kawai M."/>
            <person name="Futagami T."/>
            <person name="Toyoda A."/>
            <person name="Takaki Y."/>
            <person name="Nishi S."/>
            <person name="Hori S."/>
            <person name="Arai W."/>
            <person name="Tsubouchi T."/>
            <person name="Morono Y."/>
            <person name="Uchiyama I."/>
            <person name="Ito T."/>
            <person name="Fujiyama A."/>
            <person name="Inagaki F."/>
            <person name="Takami H."/>
        </authorList>
    </citation>
    <scope>NUCLEOTIDE SEQUENCE</scope>
    <source>
        <strain evidence="2">Expedition CK06-06</strain>
    </source>
</reference>
<keyword evidence="1" id="KW-0812">Transmembrane</keyword>
<keyword evidence="1" id="KW-1133">Transmembrane helix</keyword>
<dbReference type="AlphaFoldDB" id="X0TSR0"/>
<name>X0TSR0_9ZZZZ</name>
<keyword evidence="1" id="KW-0472">Membrane</keyword>
<evidence type="ECO:0000313" key="2">
    <source>
        <dbReference type="EMBL" id="GAF96598.1"/>
    </source>
</evidence>
<gene>
    <name evidence="2" type="ORF">S01H1_21669</name>
</gene>
<organism evidence="2">
    <name type="scientific">marine sediment metagenome</name>
    <dbReference type="NCBI Taxonomy" id="412755"/>
    <lineage>
        <taxon>unclassified sequences</taxon>
        <taxon>metagenomes</taxon>
        <taxon>ecological metagenomes</taxon>
    </lineage>
</organism>